<dbReference type="SUPFAM" id="SSF48208">
    <property type="entry name" value="Six-hairpin glycosidases"/>
    <property type="match status" value="1"/>
</dbReference>
<dbReference type="Pfam" id="PF08531">
    <property type="entry name" value="Bac_rhamnosid_N"/>
    <property type="match status" value="1"/>
</dbReference>
<dbReference type="Pfam" id="PF05592">
    <property type="entry name" value="Bac_rhamnosid"/>
    <property type="match status" value="1"/>
</dbReference>
<protein>
    <recommendedName>
        <fullName evidence="2">alpha-L-rhamnosidase</fullName>
        <ecNumber evidence="2">3.2.1.40</ecNumber>
    </recommendedName>
</protein>
<feature type="domain" description="Alpha-L-rhamnosidase concanavalin-like" evidence="4">
    <location>
        <begin position="312"/>
        <end position="423"/>
    </location>
</feature>
<dbReference type="PIRSF" id="PIRSF010631">
    <property type="entry name" value="A-rhamnsds"/>
    <property type="match status" value="1"/>
</dbReference>
<evidence type="ECO:0000259" key="4">
    <source>
        <dbReference type="Pfam" id="PF05592"/>
    </source>
</evidence>
<dbReference type="PANTHER" id="PTHR33307">
    <property type="entry name" value="ALPHA-RHAMNOSIDASE (EUROFUNG)"/>
    <property type="match status" value="1"/>
</dbReference>
<dbReference type="GO" id="GO:0005975">
    <property type="term" value="P:carbohydrate metabolic process"/>
    <property type="evidence" value="ECO:0007669"/>
    <property type="project" value="InterPro"/>
</dbReference>
<dbReference type="InterPro" id="IPR008902">
    <property type="entry name" value="Rhamnosid_concanavalin"/>
</dbReference>
<evidence type="ECO:0000256" key="2">
    <source>
        <dbReference type="ARBA" id="ARBA00012652"/>
    </source>
</evidence>
<dbReference type="Gene3D" id="2.60.420.10">
    <property type="entry name" value="Maltose phosphorylase, domain 3"/>
    <property type="match status" value="1"/>
</dbReference>
<dbReference type="InterPro" id="IPR012341">
    <property type="entry name" value="6hp_glycosidase-like_sf"/>
</dbReference>
<dbReference type="Pfam" id="PF17389">
    <property type="entry name" value="Bac_rhamnosid6H"/>
    <property type="match status" value="1"/>
</dbReference>
<sequence>MLKAILLKTDYLTNPVGIDIVRPEFGWNLAGDSKKQTAYEIIAAHTKDELDKSSYVWSSGKISSASMTHIPYGADVCSRERIYWKVRVWDEHDVAGEWSETAFFEMGLLERQDWKAEWICGDYEPKPKERYPVEEFSKTFQIPAFVKARMYITACGIYETSLNGVKVGDLVLTPGVTSYEKRIQYQVYDITKQLQSGENKWDISLGDGWFRGKQGVFGATNVFGTRTCALGQIEITGTDGTTTYIGTDGSFRWSNDGPVRFNDMKDGETIVATLSPSYQGQARVTKWETLLCCSNNAPVKEKETFKPTVLLTPDGSTVLDFGQVIAGYPQFSIQGKQGHTVVLTMGEMLDSDGNFTVSNVVQEYDYAPDYCDDSRFQTIIFSCGSEERETWKPKFCIQGFRYVKLENWPEPVQADHFTAIAVYSDMEQTGQFSCSSPDLEQLVNNTLWSMKGNFLDVPTDCPTRERAAWTGDAQLFFDAGRYFMDFTAFFRKWMQDVFDDQAPDGKVYNIVPRVAPHGEGFDYVEGSSGWIDAGILIPYRYWKTYGDLKLLADWYGPMTKLADFMISRMGDTSDPELDQKLEPSKYRQYIVTTGFHFGEWNEPDREELVSALPKYEEATAYLAYSLNCLSQISEALGKQKDASKYLDISERAKAAYQYYFVENGTISTTKMAKLVRPLALDLLDQDMRKNVEHELVSLVREREHHVGTGFLSTPFILKALSDAGYADDAYQMLEKEDYPSWIYQIKQGATTIWENWNGEASRNHYSNGAVCDWIFNTVCGINIAGENQFLISPQPGGSLTEAALKYKSIYGNVSCSWKKESAHYVYWIEVPVGCKAEINIQGVEPQVVEAGKHCFKPLEEAL</sequence>
<evidence type="ECO:0000313" key="8">
    <source>
        <dbReference type="EMBL" id="PWW38880.1"/>
    </source>
</evidence>
<proteinExistence type="predicted"/>
<comment type="catalytic activity">
    <reaction evidence="1">
        <text>Hydrolysis of terminal non-reducing alpha-L-rhamnose residues in alpha-L-rhamnosides.</text>
        <dbReference type="EC" id="3.2.1.40"/>
    </reaction>
</comment>
<dbReference type="InterPro" id="IPR013783">
    <property type="entry name" value="Ig-like_fold"/>
</dbReference>
<name>A0A855XVA7_9BACL</name>
<evidence type="ECO:0000256" key="3">
    <source>
        <dbReference type="ARBA" id="ARBA00022801"/>
    </source>
</evidence>
<dbReference type="Pfam" id="PF25788">
    <property type="entry name" value="Ig_Rha78A_N"/>
    <property type="match status" value="1"/>
</dbReference>
<dbReference type="PANTHER" id="PTHR33307:SF6">
    <property type="entry name" value="ALPHA-RHAMNOSIDASE (EUROFUNG)-RELATED"/>
    <property type="match status" value="1"/>
</dbReference>
<evidence type="ECO:0000259" key="5">
    <source>
        <dbReference type="Pfam" id="PF08531"/>
    </source>
</evidence>
<evidence type="ECO:0000259" key="6">
    <source>
        <dbReference type="Pfam" id="PF17389"/>
    </source>
</evidence>
<dbReference type="InterPro" id="IPR008928">
    <property type="entry name" value="6-hairpin_glycosidase_sf"/>
</dbReference>
<dbReference type="Proteomes" id="UP000247078">
    <property type="component" value="Unassembled WGS sequence"/>
</dbReference>
<accession>A0A855XVA7</accession>
<dbReference type="Gene3D" id="2.60.120.260">
    <property type="entry name" value="Galactose-binding domain-like"/>
    <property type="match status" value="2"/>
</dbReference>
<gene>
    <name evidence="8" type="ORF">DET56_107282</name>
</gene>
<comment type="caution">
    <text evidence="8">The sequence shown here is derived from an EMBL/GenBank/DDBJ whole genome shotgun (WGS) entry which is preliminary data.</text>
</comment>
<evidence type="ECO:0000256" key="1">
    <source>
        <dbReference type="ARBA" id="ARBA00001445"/>
    </source>
</evidence>
<keyword evidence="3" id="KW-0378">Hydrolase</keyword>
<dbReference type="InterPro" id="IPR016007">
    <property type="entry name" value="Alpha_rhamnosid"/>
</dbReference>
<feature type="domain" description="Alpha-L-rhamnosidase C-terminal" evidence="7">
    <location>
        <begin position="788"/>
        <end position="848"/>
    </location>
</feature>
<feature type="domain" description="Bacterial alpha-L-rhamnosidase N-terminal" evidence="5">
    <location>
        <begin position="147"/>
        <end position="277"/>
    </location>
</feature>
<evidence type="ECO:0000259" key="7">
    <source>
        <dbReference type="Pfam" id="PF17390"/>
    </source>
</evidence>
<dbReference type="RefSeq" id="WP_090995789.1">
    <property type="nucleotide sequence ID" value="NZ_QGTZ01000007.1"/>
</dbReference>
<evidence type="ECO:0000313" key="9">
    <source>
        <dbReference type="Proteomes" id="UP000247078"/>
    </source>
</evidence>
<organism evidence="8 9">
    <name type="scientific">Paenibacillus pabuli</name>
    <dbReference type="NCBI Taxonomy" id="1472"/>
    <lineage>
        <taxon>Bacteria</taxon>
        <taxon>Bacillati</taxon>
        <taxon>Bacillota</taxon>
        <taxon>Bacilli</taxon>
        <taxon>Bacillales</taxon>
        <taxon>Paenibacillaceae</taxon>
        <taxon>Paenibacillus</taxon>
    </lineage>
</organism>
<dbReference type="Pfam" id="PF17390">
    <property type="entry name" value="Bac_rhamnosid_C"/>
    <property type="match status" value="1"/>
</dbReference>
<reference evidence="8 9" key="1">
    <citation type="submission" date="2018-05" db="EMBL/GenBank/DDBJ databases">
        <title>Freshwater and sediment microbial communities from various areas in North America, analyzing microbe dynamics in response to fracking.</title>
        <authorList>
            <person name="Lamendella R."/>
        </authorList>
    </citation>
    <scope>NUCLEOTIDE SEQUENCE [LARGE SCALE GENOMIC DNA]</scope>
    <source>
        <strain evidence="8 9">DB-3</strain>
    </source>
</reference>
<dbReference type="InterPro" id="IPR035396">
    <property type="entry name" value="Bac_rhamnosid6H"/>
</dbReference>
<dbReference type="GO" id="GO:0030596">
    <property type="term" value="F:alpha-L-rhamnosidase activity"/>
    <property type="evidence" value="ECO:0007669"/>
    <property type="project" value="UniProtKB-EC"/>
</dbReference>
<dbReference type="AlphaFoldDB" id="A0A855XVA7"/>
<feature type="domain" description="Alpha-L-rhamnosidase six-hairpin glycosidase" evidence="6">
    <location>
        <begin position="427"/>
        <end position="778"/>
    </location>
</feature>
<dbReference type="InterPro" id="IPR013737">
    <property type="entry name" value="Bac_rhamnosid_N"/>
</dbReference>
<dbReference type="InterPro" id="IPR035398">
    <property type="entry name" value="Bac_rhamnosid_C"/>
</dbReference>
<dbReference type="EC" id="3.2.1.40" evidence="2"/>
<dbReference type="Gene3D" id="2.60.40.10">
    <property type="entry name" value="Immunoglobulins"/>
    <property type="match status" value="1"/>
</dbReference>
<dbReference type="Gene3D" id="1.50.10.10">
    <property type="match status" value="1"/>
</dbReference>
<dbReference type="EMBL" id="QGTZ01000007">
    <property type="protein sequence ID" value="PWW38880.1"/>
    <property type="molecule type" value="Genomic_DNA"/>
</dbReference>